<dbReference type="Gene3D" id="3.40.462.20">
    <property type="match status" value="1"/>
</dbReference>
<gene>
    <name evidence="7" type="ORF">JI435_099340</name>
</gene>
<evidence type="ECO:0000256" key="5">
    <source>
        <dbReference type="ARBA" id="ARBA00023002"/>
    </source>
</evidence>
<dbReference type="GO" id="GO:0016491">
    <property type="term" value="F:oxidoreductase activity"/>
    <property type="evidence" value="ECO:0007669"/>
    <property type="project" value="UniProtKB-KW"/>
</dbReference>
<dbReference type="PROSITE" id="PS51387">
    <property type="entry name" value="FAD_PCMH"/>
    <property type="match status" value="1"/>
</dbReference>
<evidence type="ECO:0000259" key="6">
    <source>
        <dbReference type="PROSITE" id="PS51387"/>
    </source>
</evidence>
<comment type="similarity">
    <text evidence="2">Belongs to the oxygen-dependent FAD-linked oxidoreductase family.</text>
</comment>
<feature type="domain" description="FAD-binding PCMH-type" evidence="6">
    <location>
        <begin position="50"/>
        <end position="220"/>
    </location>
</feature>
<dbReference type="Pfam" id="PF08031">
    <property type="entry name" value="BBE"/>
    <property type="match status" value="1"/>
</dbReference>
<sequence length="468" mass="50687">MIFLQLLKGILIASAFFQVIYAAVNTASLLPLLSSGAVIDTDAPRWSDYKAPLPGAVVHPASEADVQITVKWAIDRNIKFFTQNGGNGWATTFSMSSNDIGINLDRLRSINFNADKTQAIVAGGALTGDVIPAASANSALIVTASCNCVGYLGAALGGGIGVLQGEFGLGADELLSLNFVNAFGDAITVKPSSNDLWYALRGAAPNFGIVTSVVVRSHPVIASDLLAWTGSLIFRPDQLEAVITAAGKLHFRPPMALTLTFVNQAATNSQIIIASPFYHGSTAQGRAAFQSLLDIGPISDATTMTPYTSWNNGSNNACVKGGLRPTWGVGLERMDPKIWRQVYNSWLELVRQPGFERSSILLNAYALDKVRSVPDDSSAIPWRHTIKFHASITVFYTDPSLEQKALFYGNTVRALWRLSNKQFTGKVYINNGFGDESNVDIYGASLPRLTTLKKKYDPKKRFNQWFPI</sequence>
<proteinExistence type="inferred from homology"/>
<dbReference type="GO" id="GO:0071949">
    <property type="term" value="F:FAD binding"/>
    <property type="evidence" value="ECO:0007669"/>
    <property type="project" value="InterPro"/>
</dbReference>
<dbReference type="InterPro" id="IPR016166">
    <property type="entry name" value="FAD-bd_PCMH"/>
</dbReference>
<dbReference type="AlphaFoldDB" id="A0A7U2FDB8"/>
<dbReference type="InterPro" id="IPR050416">
    <property type="entry name" value="FAD-linked_Oxidoreductase"/>
</dbReference>
<dbReference type="InterPro" id="IPR016169">
    <property type="entry name" value="FAD-bd_PCMH_sub2"/>
</dbReference>
<organism evidence="7 8">
    <name type="scientific">Phaeosphaeria nodorum (strain SN15 / ATCC MYA-4574 / FGSC 10173)</name>
    <name type="common">Glume blotch fungus</name>
    <name type="synonym">Parastagonospora nodorum</name>
    <dbReference type="NCBI Taxonomy" id="321614"/>
    <lineage>
        <taxon>Eukaryota</taxon>
        <taxon>Fungi</taxon>
        <taxon>Dikarya</taxon>
        <taxon>Ascomycota</taxon>
        <taxon>Pezizomycotina</taxon>
        <taxon>Dothideomycetes</taxon>
        <taxon>Pleosporomycetidae</taxon>
        <taxon>Pleosporales</taxon>
        <taxon>Pleosporineae</taxon>
        <taxon>Phaeosphaeriaceae</taxon>
        <taxon>Parastagonospora</taxon>
    </lineage>
</organism>
<comment type="cofactor">
    <cofactor evidence="1">
        <name>FAD</name>
        <dbReference type="ChEBI" id="CHEBI:57692"/>
    </cofactor>
</comment>
<dbReference type="InterPro" id="IPR016167">
    <property type="entry name" value="FAD-bd_PCMH_sub1"/>
</dbReference>
<evidence type="ECO:0000313" key="8">
    <source>
        <dbReference type="Proteomes" id="UP000663193"/>
    </source>
</evidence>
<dbReference type="InterPro" id="IPR036318">
    <property type="entry name" value="FAD-bd_PCMH-like_sf"/>
</dbReference>
<dbReference type="OrthoDB" id="415825at2759"/>
<keyword evidence="3" id="KW-0285">Flavoprotein</keyword>
<evidence type="ECO:0000256" key="4">
    <source>
        <dbReference type="ARBA" id="ARBA00022827"/>
    </source>
</evidence>
<dbReference type="InterPro" id="IPR012951">
    <property type="entry name" value="BBE"/>
</dbReference>
<accession>A0A7U2FDB8</accession>
<dbReference type="Proteomes" id="UP000663193">
    <property type="component" value="Chromosome 15"/>
</dbReference>
<evidence type="ECO:0000313" key="7">
    <source>
        <dbReference type="EMBL" id="QRD03166.1"/>
    </source>
</evidence>
<reference evidence="8" key="1">
    <citation type="journal article" date="2021" name="BMC Genomics">
        <title>Chromosome-level genome assembly and manually-curated proteome of model necrotroph Parastagonospora nodorum Sn15 reveals a genome-wide trove of candidate effector homologs, and redundancy of virulence-related functions within an accessory chromosome.</title>
        <authorList>
            <person name="Bertazzoni S."/>
            <person name="Jones D.A.B."/>
            <person name="Phan H.T."/>
            <person name="Tan K.-C."/>
            <person name="Hane J.K."/>
        </authorList>
    </citation>
    <scope>NUCLEOTIDE SEQUENCE [LARGE SCALE GENOMIC DNA]</scope>
    <source>
        <strain evidence="8">SN15 / ATCC MYA-4574 / FGSC 10173)</strain>
    </source>
</reference>
<dbReference type="PANTHER" id="PTHR42973">
    <property type="entry name" value="BINDING OXIDOREDUCTASE, PUTATIVE (AFU_ORTHOLOGUE AFUA_1G17690)-RELATED"/>
    <property type="match status" value="1"/>
</dbReference>
<dbReference type="SUPFAM" id="SSF56176">
    <property type="entry name" value="FAD-binding/transporter-associated domain-like"/>
    <property type="match status" value="1"/>
</dbReference>
<dbReference type="Gene3D" id="3.30.465.10">
    <property type="match status" value="1"/>
</dbReference>
<dbReference type="Pfam" id="PF01565">
    <property type="entry name" value="FAD_binding_4"/>
    <property type="match status" value="1"/>
</dbReference>
<keyword evidence="5" id="KW-0560">Oxidoreductase</keyword>
<dbReference type="VEuPathDB" id="FungiDB:JI435_099340"/>
<keyword evidence="8" id="KW-1185">Reference proteome</keyword>
<evidence type="ECO:0000256" key="2">
    <source>
        <dbReference type="ARBA" id="ARBA00005466"/>
    </source>
</evidence>
<evidence type="ECO:0000256" key="1">
    <source>
        <dbReference type="ARBA" id="ARBA00001974"/>
    </source>
</evidence>
<evidence type="ECO:0000256" key="3">
    <source>
        <dbReference type="ARBA" id="ARBA00022630"/>
    </source>
</evidence>
<protein>
    <recommendedName>
        <fullName evidence="6">FAD-binding PCMH-type domain-containing protein</fullName>
    </recommendedName>
</protein>
<dbReference type="InterPro" id="IPR006094">
    <property type="entry name" value="Oxid_FAD_bind_N"/>
</dbReference>
<dbReference type="OMA" id="THYTHWN"/>
<dbReference type="PANTHER" id="PTHR42973:SF39">
    <property type="entry name" value="FAD-BINDING PCMH-TYPE DOMAIN-CONTAINING PROTEIN"/>
    <property type="match status" value="1"/>
</dbReference>
<keyword evidence="4" id="KW-0274">FAD</keyword>
<name>A0A7U2FDB8_PHANO</name>
<dbReference type="EMBL" id="CP069037">
    <property type="protein sequence ID" value="QRD03166.1"/>
    <property type="molecule type" value="Genomic_DNA"/>
</dbReference>
<dbReference type="Gene3D" id="3.30.43.10">
    <property type="entry name" value="Uridine Diphospho-n-acetylenolpyruvylglucosamine Reductase, domain 2"/>
    <property type="match status" value="1"/>
</dbReference>